<dbReference type="PROSITE" id="PS51318">
    <property type="entry name" value="TAT"/>
    <property type="match status" value="1"/>
</dbReference>
<dbReference type="SUPFAM" id="SSF50370">
    <property type="entry name" value="Ricin B-like lectins"/>
    <property type="match status" value="1"/>
</dbReference>
<evidence type="ECO:0000256" key="1">
    <source>
        <dbReference type="SAM" id="SignalP"/>
    </source>
</evidence>
<reference evidence="3" key="1">
    <citation type="submission" date="2022-06" db="EMBL/GenBank/DDBJ databases">
        <title>Genome public.</title>
        <authorList>
            <person name="Sun Q."/>
        </authorList>
    </citation>
    <scope>NUCLEOTIDE SEQUENCE</scope>
    <source>
        <strain evidence="3">CWNU-1</strain>
    </source>
</reference>
<sequence>MPVRGKWLAGVGVAMAAAALAAVPAAPSDATAAQRQAAPPPLQQLTLRLAADPGQIADVRGASQADGAEVIQWASSNGRNARWTTEDMGGGYVRLAAVHSGKCIDVRGAATADDSDVIQWTCSTGTNQQWRFVAKGNGYQIAARHSGKCLNVRGGTGQGNRLIQYSCTSAGAANDVWLPVWEPTTV</sequence>
<gene>
    <name evidence="3" type="ORF">NBG84_24250</name>
</gene>
<proteinExistence type="predicted"/>
<keyword evidence="1" id="KW-0732">Signal</keyword>
<organism evidence="3 4">
    <name type="scientific">Streptomyces albipurpureus</name>
    <dbReference type="NCBI Taxonomy" id="2897419"/>
    <lineage>
        <taxon>Bacteria</taxon>
        <taxon>Bacillati</taxon>
        <taxon>Actinomycetota</taxon>
        <taxon>Actinomycetes</taxon>
        <taxon>Kitasatosporales</taxon>
        <taxon>Streptomycetaceae</taxon>
        <taxon>Streptomyces</taxon>
    </lineage>
</organism>
<evidence type="ECO:0000313" key="3">
    <source>
        <dbReference type="EMBL" id="MCM2391363.1"/>
    </source>
</evidence>
<dbReference type="SMART" id="SM00458">
    <property type="entry name" value="RICIN"/>
    <property type="match status" value="1"/>
</dbReference>
<feature type="chain" id="PRO_5046900095" evidence="1">
    <location>
        <begin position="22"/>
        <end position="186"/>
    </location>
</feature>
<dbReference type="PROSITE" id="PS50231">
    <property type="entry name" value="RICIN_B_LECTIN"/>
    <property type="match status" value="1"/>
</dbReference>
<dbReference type="InterPro" id="IPR006311">
    <property type="entry name" value="TAT_signal"/>
</dbReference>
<keyword evidence="4" id="KW-1185">Reference proteome</keyword>
<dbReference type="InterPro" id="IPR000772">
    <property type="entry name" value="Ricin_B_lectin"/>
</dbReference>
<dbReference type="InterPro" id="IPR035992">
    <property type="entry name" value="Ricin_B-like_lectins"/>
</dbReference>
<dbReference type="RefSeq" id="WP_250921695.1">
    <property type="nucleotide sequence ID" value="NZ_JAMQAW010000030.1"/>
</dbReference>
<dbReference type="Pfam" id="PF14200">
    <property type="entry name" value="RicinB_lectin_2"/>
    <property type="match status" value="1"/>
</dbReference>
<dbReference type="EMBL" id="JAMQAW010000030">
    <property type="protein sequence ID" value="MCM2391363.1"/>
    <property type="molecule type" value="Genomic_DNA"/>
</dbReference>
<dbReference type="Proteomes" id="UP001431429">
    <property type="component" value="Unassembled WGS sequence"/>
</dbReference>
<protein>
    <submittedName>
        <fullName evidence="3">RICIN domain-containing protein</fullName>
    </submittedName>
</protein>
<comment type="caution">
    <text evidence="3">The sequence shown here is derived from an EMBL/GenBank/DDBJ whole genome shotgun (WGS) entry which is preliminary data.</text>
</comment>
<evidence type="ECO:0000313" key="4">
    <source>
        <dbReference type="Proteomes" id="UP001431429"/>
    </source>
</evidence>
<dbReference type="Gene3D" id="2.80.10.50">
    <property type="match status" value="2"/>
</dbReference>
<feature type="signal peptide" evidence="1">
    <location>
        <begin position="1"/>
        <end position="21"/>
    </location>
</feature>
<feature type="domain" description="Ricin B lectin" evidence="2">
    <location>
        <begin position="43"/>
        <end position="180"/>
    </location>
</feature>
<evidence type="ECO:0000259" key="2">
    <source>
        <dbReference type="SMART" id="SM00458"/>
    </source>
</evidence>
<accession>A0ABT0URW2</accession>
<name>A0ABT0URW2_9ACTN</name>